<evidence type="ECO:0000259" key="5">
    <source>
        <dbReference type="Pfam" id="PF02518"/>
    </source>
</evidence>
<dbReference type="InterPro" id="IPR003594">
    <property type="entry name" value="HATPase_dom"/>
</dbReference>
<feature type="transmembrane region" description="Helical" evidence="4">
    <location>
        <begin position="115"/>
        <end position="131"/>
    </location>
</feature>
<dbReference type="SUPFAM" id="SSF55874">
    <property type="entry name" value="ATPase domain of HSP90 chaperone/DNA topoisomerase II/histidine kinase"/>
    <property type="match status" value="1"/>
</dbReference>
<dbReference type="EMBL" id="CP126969">
    <property type="protein sequence ID" value="WIM68170.1"/>
    <property type="molecule type" value="Genomic_DNA"/>
</dbReference>
<evidence type="ECO:0000256" key="1">
    <source>
        <dbReference type="ARBA" id="ARBA00022679"/>
    </source>
</evidence>
<evidence type="ECO:0000313" key="7">
    <source>
        <dbReference type="EMBL" id="WIM68170.1"/>
    </source>
</evidence>
<dbReference type="Gene3D" id="3.30.565.10">
    <property type="entry name" value="Histidine kinase-like ATPase, C-terminal domain"/>
    <property type="match status" value="1"/>
</dbReference>
<dbReference type="PANTHER" id="PTHR24421">
    <property type="entry name" value="NITRATE/NITRITE SENSOR PROTEIN NARX-RELATED"/>
    <property type="match status" value="1"/>
</dbReference>
<feature type="transmembrane region" description="Helical" evidence="4">
    <location>
        <begin position="45"/>
        <end position="70"/>
    </location>
</feature>
<keyword evidence="2" id="KW-0418">Kinase</keyword>
<evidence type="ECO:0000256" key="2">
    <source>
        <dbReference type="ARBA" id="ARBA00022777"/>
    </source>
</evidence>
<dbReference type="Proteomes" id="UP001225598">
    <property type="component" value="Chromosome"/>
</dbReference>
<dbReference type="InterPro" id="IPR050482">
    <property type="entry name" value="Sensor_HK_TwoCompSys"/>
</dbReference>
<keyword evidence="8" id="KW-1185">Reference proteome</keyword>
<reference evidence="7 8" key="1">
    <citation type="submission" date="2023-05" db="EMBL/GenBank/DDBJ databases">
        <title>Corynebacterium suedekumii sp. nov. and Corynebacterium breve sp. nov. isolated from raw cow's milk.</title>
        <authorList>
            <person name="Baer M.K."/>
            <person name="Mehl L."/>
            <person name="Hellmuth R."/>
            <person name="Marke G."/>
            <person name="Lipski A."/>
        </authorList>
    </citation>
    <scope>NUCLEOTIDE SEQUENCE [LARGE SCALE GENOMIC DNA]</scope>
    <source>
        <strain evidence="7 8">R4</strain>
    </source>
</reference>
<feature type="transmembrane region" description="Helical" evidence="4">
    <location>
        <begin position="170"/>
        <end position="193"/>
    </location>
</feature>
<protein>
    <submittedName>
        <fullName evidence="7">PspC domain-containing protein</fullName>
    </submittedName>
</protein>
<keyword evidence="4" id="KW-0812">Transmembrane</keyword>
<feature type="transmembrane region" description="Helical" evidence="4">
    <location>
        <begin position="143"/>
        <end position="164"/>
    </location>
</feature>
<feature type="domain" description="Phage shock protein PspC N-terminal" evidence="6">
    <location>
        <begin position="18"/>
        <end position="70"/>
    </location>
</feature>
<feature type="transmembrane region" description="Helical" evidence="4">
    <location>
        <begin position="91"/>
        <end position="109"/>
    </location>
</feature>
<keyword evidence="4" id="KW-1133">Transmembrane helix</keyword>
<dbReference type="CDD" id="cd16917">
    <property type="entry name" value="HATPase_UhpB-NarQ-NarX-like"/>
    <property type="match status" value="1"/>
</dbReference>
<keyword evidence="4" id="KW-0472">Membrane</keyword>
<sequence length="390" mass="41105">MAQLSPYASIEPVMMYPRYTRPKNGRVVAGVAAGLAQHLGVDVGWVRIVLVVAAFVSGAGIGAYALLWMFSEPNDLNKPVPSDKNFSKGTYTVLALVGIAGAFLTMSVLSGINGVVLVALGVVAVGAWLSWQSFDRGKKSAGNVIALVVGVVLVFLGVIAMAFLEGDGDLGGVIASVVITLLGVSVLVVPLGVRLTSSLVAAREEKAVANQRAEIASKLHDSVLQTLALIQKRADDPAEVTRLARGQERELRAWLFDAEEKTSTTVFAALNKAAGEVEDLLGVRIVPVTVGDDMEYTEMTDPLVMAAREAMVNAGKHAGVDTVDVYAENIAGELSIYVRDRGPGFDPDAIPEDRHGIRDSIIGRMERAGGSAKIRSNESGTEIAVSLPVS</sequence>
<proteinExistence type="predicted"/>
<evidence type="ECO:0000256" key="3">
    <source>
        <dbReference type="ARBA" id="ARBA00023012"/>
    </source>
</evidence>
<accession>A0ABY8VHD5</accession>
<dbReference type="RefSeq" id="WP_284825549.1">
    <property type="nucleotide sequence ID" value="NZ_CP126969.1"/>
</dbReference>
<dbReference type="Pfam" id="PF02518">
    <property type="entry name" value="HATPase_c"/>
    <property type="match status" value="1"/>
</dbReference>
<organism evidence="7 8">
    <name type="scientific">Corynebacterium breve</name>
    <dbReference type="NCBI Taxonomy" id="3049799"/>
    <lineage>
        <taxon>Bacteria</taxon>
        <taxon>Bacillati</taxon>
        <taxon>Actinomycetota</taxon>
        <taxon>Actinomycetes</taxon>
        <taxon>Mycobacteriales</taxon>
        <taxon>Corynebacteriaceae</taxon>
        <taxon>Corynebacterium</taxon>
    </lineage>
</organism>
<keyword evidence="3" id="KW-0902">Two-component regulatory system</keyword>
<evidence type="ECO:0000313" key="8">
    <source>
        <dbReference type="Proteomes" id="UP001225598"/>
    </source>
</evidence>
<dbReference type="InterPro" id="IPR036890">
    <property type="entry name" value="HATPase_C_sf"/>
</dbReference>
<dbReference type="Pfam" id="PF04024">
    <property type="entry name" value="PspC"/>
    <property type="match status" value="1"/>
</dbReference>
<gene>
    <name evidence="7" type="ORF">QP027_01865</name>
</gene>
<feature type="domain" description="Histidine kinase/HSP90-like ATPase" evidence="5">
    <location>
        <begin position="301"/>
        <end position="389"/>
    </location>
</feature>
<evidence type="ECO:0000259" key="6">
    <source>
        <dbReference type="Pfam" id="PF04024"/>
    </source>
</evidence>
<keyword evidence="1" id="KW-0808">Transferase</keyword>
<name>A0ABY8VHD5_9CORY</name>
<dbReference type="InterPro" id="IPR007168">
    <property type="entry name" value="Phageshock_PspC_N"/>
</dbReference>
<evidence type="ECO:0000256" key="4">
    <source>
        <dbReference type="SAM" id="Phobius"/>
    </source>
</evidence>
<dbReference type="PANTHER" id="PTHR24421:SF61">
    <property type="entry name" value="OXYGEN SENSOR HISTIDINE KINASE NREB"/>
    <property type="match status" value="1"/>
</dbReference>